<feature type="signal peptide" evidence="2">
    <location>
        <begin position="1"/>
        <end position="17"/>
    </location>
</feature>
<evidence type="ECO:0000313" key="5">
    <source>
        <dbReference type="Proteomes" id="UP000067626"/>
    </source>
</evidence>
<dbReference type="OrthoDB" id="5497769at2"/>
<reference evidence="4 5" key="1">
    <citation type="submission" date="2015-07" db="EMBL/GenBank/DDBJ databases">
        <title>Genome analysis of myxobacterium Chondromyces crocatus Cm c5 reveals a high potential for natural compound synthesis and the genetic basis for the loss of fruiting body formation.</title>
        <authorList>
            <person name="Zaburannyi N."/>
            <person name="Bunk B."/>
            <person name="Maier J."/>
            <person name="Overmann J."/>
            <person name="Mueller R."/>
        </authorList>
    </citation>
    <scope>NUCLEOTIDE SEQUENCE [LARGE SCALE GENOMIC DNA]</scope>
    <source>
        <strain evidence="4 5">Cm c5</strain>
    </source>
</reference>
<feature type="domain" description="DUF1549" evidence="3">
    <location>
        <begin position="68"/>
        <end position="134"/>
    </location>
</feature>
<dbReference type="PROSITE" id="PS51257">
    <property type="entry name" value="PROKAR_LIPOPROTEIN"/>
    <property type="match status" value="1"/>
</dbReference>
<evidence type="ECO:0000256" key="1">
    <source>
        <dbReference type="SAM" id="MobiDB-lite"/>
    </source>
</evidence>
<sequence length="394" mass="43399">MRTTPILLALATAVVAAACSGTSDELDPPDPGNPSGPGAVDSPDLSPTPTETEAEPEDFTVLGERQFEYSEALRTATLKLLRRLPTLEEIKTVQSGGKTAYENRLDEMMEEPRFAARMVKWWQDVMRQGGGGNDDRNTAPMFAAQLIVQERDFTELLTASADNCVRYDAGANTFDATTCNSGAPGEAGVLTNPGVMRQYYGPMAFRRVRWVQEIFACNAFPAEQGKAEPRGNGTYYAAWPWESISNTPVDFLNADAAICANCHQTINHLAPLFANFGENGMWNNNIAVKTNIDGELVDSQRSHWLPDTEKTAWRFGVEAADLPALGQAMAKDPAVHSCIVARSWNFVMSKEDIVSDGANVHADVIKPFLQEFTARKNLKEVLRQMFKSEDFTKF</sequence>
<protein>
    <recommendedName>
        <fullName evidence="3">DUF1549 domain-containing protein</fullName>
    </recommendedName>
</protein>
<keyword evidence="2" id="KW-0732">Signal</keyword>
<accession>A0A0K1EQT9</accession>
<dbReference type="Pfam" id="PF07583">
    <property type="entry name" value="PSCyt2"/>
    <property type="match status" value="1"/>
</dbReference>
<name>A0A0K1EQT9_CHOCO</name>
<dbReference type="RefSeq" id="WP_050434554.1">
    <property type="nucleotide sequence ID" value="NZ_CP012159.1"/>
</dbReference>
<dbReference type="AlphaFoldDB" id="A0A0K1EQT9"/>
<dbReference type="KEGG" id="ccro:CMC5_072440"/>
<organism evidence="4 5">
    <name type="scientific">Chondromyces crocatus</name>
    <dbReference type="NCBI Taxonomy" id="52"/>
    <lineage>
        <taxon>Bacteria</taxon>
        <taxon>Pseudomonadati</taxon>
        <taxon>Myxococcota</taxon>
        <taxon>Polyangia</taxon>
        <taxon>Polyangiales</taxon>
        <taxon>Polyangiaceae</taxon>
        <taxon>Chondromyces</taxon>
    </lineage>
</organism>
<proteinExistence type="predicted"/>
<dbReference type="Proteomes" id="UP000067626">
    <property type="component" value="Chromosome"/>
</dbReference>
<dbReference type="STRING" id="52.CMC5_072440"/>
<gene>
    <name evidence="4" type="ORF">CMC5_072440</name>
</gene>
<evidence type="ECO:0000256" key="2">
    <source>
        <dbReference type="SAM" id="SignalP"/>
    </source>
</evidence>
<keyword evidence="5" id="KW-1185">Reference proteome</keyword>
<dbReference type="EMBL" id="CP012159">
    <property type="protein sequence ID" value="AKT43017.1"/>
    <property type="molecule type" value="Genomic_DNA"/>
</dbReference>
<feature type="region of interest" description="Disordered" evidence="1">
    <location>
        <begin position="21"/>
        <end position="58"/>
    </location>
</feature>
<dbReference type="InterPro" id="IPR011444">
    <property type="entry name" value="DUF1549"/>
</dbReference>
<evidence type="ECO:0000313" key="4">
    <source>
        <dbReference type="EMBL" id="AKT43017.1"/>
    </source>
</evidence>
<evidence type="ECO:0000259" key="3">
    <source>
        <dbReference type="Pfam" id="PF07583"/>
    </source>
</evidence>
<feature type="chain" id="PRO_5005459833" description="DUF1549 domain-containing protein" evidence="2">
    <location>
        <begin position="18"/>
        <end position="394"/>
    </location>
</feature>